<keyword evidence="4" id="KW-0804">Transcription</keyword>
<dbReference type="PANTHER" id="PTHR30118">
    <property type="entry name" value="HTH-TYPE TRANSCRIPTIONAL REGULATOR LEUO-RELATED"/>
    <property type="match status" value="1"/>
</dbReference>
<feature type="domain" description="HTH lysR-type" evidence="5">
    <location>
        <begin position="16"/>
        <end position="73"/>
    </location>
</feature>
<comment type="similarity">
    <text evidence="1">Belongs to the LysR transcriptional regulatory family.</text>
</comment>
<dbReference type="InterPro" id="IPR036388">
    <property type="entry name" value="WH-like_DNA-bd_sf"/>
</dbReference>
<dbReference type="InterPro" id="IPR000847">
    <property type="entry name" value="LysR_HTH_N"/>
</dbReference>
<dbReference type="InterPro" id="IPR050389">
    <property type="entry name" value="LysR-type_TF"/>
</dbReference>
<dbReference type="Gene3D" id="1.10.10.10">
    <property type="entry name" value="Winged helix-like DNA-binding domain superfamily/Winged helix DNA-binding domain"/>
    <property type="match status" value="1"/>
</dbReference>
<name>A0ABS6KZU9_9GAMM</name>
<keyword evidence="7" id="KW-1185">Reference proteome</keyword>
<evidence type="ECO:0000256" key="2">
    <source>
        <dbReference type="ARBA" id="ARBA00023015"/>
    </source>
</evidence>
<reference evidence="6 7" key="1">
    <citation type="submission" date="2021-03" db="EMBL/GenBank/DDBJ databases">
        <title>Five novel Rahnella species.</title>
        <authorList>
            <person name="Brady C."/>
            <person name="Asselin J."/>
            <person name="Beer S."/>
            <person name="Bruberg M.B."/>
            <person name="Crampton B."/>
            <person name="Venter S."/>
            <person name="Arnold D."/>
            <person name="Denman S."/>
        </authorList>
    </citation>
    <scope>NUCLEOTIDE SEQUENCE [LARGE SCALE GENOMIC DNA]</scope>
    <source>
        <strain evidence="6 7">L72c</strain>
    </source>
</reference>
<dbReference type="InterPro" id="IPR005119">
    <property type="entry name" value="LysR_subst-bd"/>
</dbReference>
<keyword evidence="3" id="KW-0238">DNA-binding</keyword>
<proteinExistence type="inferred from homology"/>
<accession>A0ABS6KZU9</accession>
<sequence length="318" mass="35928">MKENILTDRFKMVKNFDLNLLTTFEAVFIHRSGTKAADALGITPSAVSQALGRLRVHYNDALFIRDGKALAPTTVAVGIHEGLAEAYDNLIAKLQNISFDSVPTRLVVNCSPYLSMFTMNVMRKVLDEVAPDCEIIHHVSNNSLTDIEESLIFRKADIVFDIHPHISHSRVSQHIADEMPVLICRGSHPRIKGTVTREQAIAEEYIFVDSESASALSNRLNVNKMLQHERKVRYISPSLLSIISMVEVSDLLAFVAERFYEKVKNSFDVQKLEMEFDLPSQPIYMIYNKAALNNQFFATLVKKMTELFVDAHNNDSQP</sequence>
<evidence type="ECO:0000256" key="3">
    <source>
        <dbReference type="ARBA" id="ARBA00023125"/>
    </source>
</evidence>
<dbReference type="InterPro" id="IPR036390">
    <property type="entry name" value="WH_DNA-bd_sf"/>
</dbReference>
<keyword evidence="2" id="KW-0805">Transcription regulation</keyword>
<dbReference type="Gene3D" id="3.40.190.10">
    <property type="entry name" value="Periplasmic binding protein-like II"/>
    <property type="match status" value="2"/>
</dbReference>
<dbReference type="EMBL" id="JAFMOU010000065">
    <property type="protein sequence ID" value="MBU9835001.1"/>
    <property type="molecule type" value="Genomic_DNA"/>
</dbReference>
<organism evidence="6 7">
    <name type="scientific">Rahnella perminowiae</name>
    <dbReference type="NCBI Taxonomy" id="2816244"/>
    <lineage>
        <taxon>Bacteria</taxon>
        <taxon>Pseudomonadati</taxon>
        <taxon>Pseudomonadota</taxon>
        <taxon>Gammaproteobacteria</taxon>
        <taxon>Enterobacterales</taxon>
        <taxon>Yersiniaceae</taxon>
        <taxon>Rahnella</taxon>
    </lineage>
</organism>
<dbReference type="RefSeq" id="WP_205951613.1">
    <property type="nucleotide sequence ID" value="NZ_JBHGNV010000006.1"/>
</dbReference>
<evidence type="ECO:0000256" key="4">
    <source>
        <dbReference type="ARBA" id="ARBA00023163"/>
    </source>
</evidence>
<evidence type="ECO:0000313" key="6">
    <source>
        <dbReference type="EMBL" id="MBU9835001.1"/>
    </source>
</evidence>
<comment type="caution">
    <text evidence="6">The sequence shown here is derived from an EMBL/GenBank/DDBJ whole genome shotgun (WGS) entry which is preliminary data.</text>
</comment>
<evidence type="ECO:0000256" key="1">
    <source>
        <dbReference type="ARBA" id="ARBA00009437"/>
    </source>
</evidence>
<dbReference type="Proteomes" id="UP000699865">
    <property type="component" value="Unassembled WGS sequence"/>
</dbReference>
<dbReference type="SUPFAM" id="SSF53850">
    <property type="entry name" value="Periplasmic binding protein-like II"/>
    <property type="match status" value="1"/>
</dbReference>
<protein>
    <submittedName>
        <fullName evidence="6">LysR family transcriptional regulator</fullName>
    </submittedName>
</protein>
<dbReference type="Pfam" id="PF03466">
    <property type="entry name" value="LysR_substrate"/>
    <property type="match status" value="1"/>
</dbReference>
<gene>
    <name evidence="6" type="ORF">J1786_09260</name>
</gene>
<dbReference type="Pfam" id="PF00126">
    <property type="entry name" value="HTH_1"/>
    <property type="match status" value="1"/>
</dbReference>
<dbReference type="PANTHER" id="PTHR30118:SF14">
    <property type="entry name" value="LYSR FAMILY TRANSCRIPTIONAL REGULATOR"/>
    <property type="match status" value="1"/>
</dbReference>
<evidence type="ECO:0000313" key="7">
    <source>
        <dbReference type="Proteomes" id="UP000699865"/>
    </source>
</evidence>
<dbReference type="SUPFAM" id="SSF46785">
    <property type="entry name" value="Winged helix' DNA-binding domain"/>
    <property type="match status" value="1"/>
</dbReference>
<dbReference type="PROSITE" id="PS50931">
    <property type="entry name" value="HTH_LYSR"/>
    <property type="match status" value="1"/>
</dbReference>
<evidence type="ECO:0000259" key="5">
    <source>
        <dbReference type="PROSITE" id="PS50931"/>
    </source>
</evidence>